<keyword evidence="6" id="KW-1185">Reference proteome</keyword>
<evidence type="ECO:0000313" key="6">
    <source>
        <dbReference type="Proteomes" id="UP000261520"/>
    </source>
</evidence>
<name>A0A3B4B3Z7_9GOBI</name>
<organism evidence="5 6">
    <name type="scientific">Periophthalmus magnuspinnatus</name>
    <dbReference type="NCBI Taxonomy" id="409849"/>
    <lineage>
        <taxon>Eukaryota</taxon>
        <taxon>Metazoa</taxon>
        <taxon>Chordata</taxon>
        <taxon>Craniata</taxon>
        <taxon>Vertebrata</taxon>
        <taxon>Euteleostomi</taxon>
        <taxon>Actinopterygii</taxon>
        <taxon>Neopterygii</taxon>
        <taxon>Teleostei</taxon>
        <taxon>Neoteleostei</taxon>
        <taxon>Acanthomorphata</taxon>
        <taxon>Gobiaria</taxon>
        <taxon>Gobiiformes</taxon>
        <taxon>Gobioidei</taxon>
        <taxon>Gobiidae</taxon>
        <taxon>Oxudercinae</taxon>
        <taxon>Periophthalmus</taxon>
    </lineage>
</organism>
<dbReference type="AlphaFoldDB" id="A0A3B4B3Z7"/>
<dbReference type="GO" id="GO:0006432">
    <property type="term" value="P:phenylalanyl-tRNA aminoacylation"/>
    <property type="evidence" value="ECO:0007669"/>
    <property type="project" value="InterPro"/>
</dbReference>
<dbReference type="SMART" id="SM00369">
    <property type="entry name" value="LRR_TYP"/>
    <property type="match status" value="4"/>
</dbReference>
<evidence type="ECO:0000256" key="2">
    <source>
        <dbReference type="ARBA" id="ARBA00022737"/>
    </source>
</evidence>
<dbReference type="Ensembl" id="ENSPMGT00000025723.1">
    <property type="protein sequence ID" value="ENSPMGP00000024143.1"/>
    <property type="gene ID" value="ENSPMGG00000019490.1"/>
</dbReference>
<evidence type="ECO:0000259" key="4">
    <source>
        <dbReference type="SMART" id="SM00873"/>
    </source>
</evidence>
<proteinExistence type="predicted"/>
<dbReference type="GO" id="GO:0004826">
    <property type="term" value="F:phenylalanine-tRNA ligase activity"/>
    <property type="evidence" value="ECO:0007669"/>
    <property type="project" value="InterPro"/>
</dbReference>
<dbReference type="PANTHER" id="PTHR10947:SF3">
    <property type="entry name" value="LEUCINE-RICH REPEAT-CONTAINING PROTEIN 47"/>
    <property type="match status" value="1"/>
</dbReference>
<sequence length="543" mass="60404">HTVEHSSQNGHEWPEIKKAASEKRRELVLQGPTVDRRVSTAGGLSSAVYSLTLLNYLEVSQCPSLTQLHEDIRLLTNLQSLVLCRNKLVSVPRVDTLQALKVLDLSVNELGSLPEGVCGLKELTTLNLSCNRLETLPEGLSQCPKLSTLNVSKNQLISLPPDMFSERLELLSTVLASDNLLQELNTEVRLLPALKVWSWGFFWDSYYKIYCFFVGNSLRDRRLEKMVNGCQTKSVLEYLRGKSRVGSEGGSDGPRNTDKTKTGSQRKKKGREADDVEDVAHMLVRVVHVSSAPPTLMVTVSPEVRDVRPYLVCCLVRGLNLRPGNALKRFLMAQTKLHEDVCGKRTTATIATHDVHLLKGPLTYGVKPPTQLKITALGRKEMSAVELIRNLHLEAEELRKQKKRQNVTGLHKYLQLLDGQPLYPCLMDAEGRVVSFPPITNSEHTKISKTTSELFVEVTSATSLQTCKDIMDTLILKMCELNRFTSEHAEEAGTDGEIPAPSNNSTSELTVQQVRTVDPDGSLKVVYPSKTDLTNCPGLTVLW</sequence>
<protein>
    <recommendedName>
        <fullName evidence="4">B3/B4 tRNA-binding domain-containing protein</fullName>
    </recommendedName>
</protein>
<feature type="region of interest" description="Disordered" evidence="3">
    <location>
        <begin position="243"/>
        <end position="274"/>
    </location>
</feature>
<dbReference type="SMART" id="SM00873">
    <property type="entry name" value="B3_4"/>
    <property type="match status" value="1"/>
</dbReference>
<dbReference type="InterPro" id="IPR020825">
    <property type="entry name" value="Phe-tRNA_synthase-like_B3/B4"/>
</dbReference>
<feature type="domain" description="B3/B4 tRNA-binding" evidence="4">
    <location>
        <begin position="307"/>
        <end position="483"/>
    </location>
</feature>
<dbReference type="Pfam" id="PF13855">
    <property type="entry name" value="LRR_8"/>
    <property type="match status" value="1"/>
</dbReference>
<dbReference type="Proteomes" id="UP000261520">
    <property type="component" value="Unplaced"/>
</dbReference>
<dbReference type="PROSITE" id="PS51450">
    <property type="entry name" value="LRR"/>
    <property type="match status" value="1"/>
</dbReference>
<accession>A0A3B4B3Z7</accession>
<dbReference type="InterPro" id="IPR045060">
    <property type="entry name" value="Phe-tRNA-ligase_IIc_bsu"/>
</dbReference>
<evidence type="ECO:0000256" key="1">
    <source>
        <dbReference type="ARBA" id="ARBA00022614"/>
    </source>
</evidence>
<dbReference type="GO" id="GO:0003723">
    <property type="term" value="F:RNA binding"/>
    <property type="evidence" value="ECO:0007669"/>
    <property type="project" value="InterPro"/>
</dbReference>
<reference evidence="5" key="1">
    <citation type="submission" date="2025-08" db="UniProtKB">
        <authorList>
            <consortium name="Ensembl"/>
        </authorList>
    </citation>
    <scope>IDENTIFICATION</scope>
</reference>
<dbReference type="Gene3D" id="3.50.40.10">
    <property type="entry name" value="Phenylalanyl-trna Synthetase, Chain B, domain 3"/>
    <property type="match status" value="1"/>
</dbReference>
<dbReference type="SUPFAM" id="SSF52058">
    <property type="entry name" value="L domain-like"/>
    <property type="match status" value="1"/>
</dbReference>
<keyword evidence="2" id="KW-0677">Repeat</keyword>
<evidence type="ECO:0000256" key="3">
    <source>
        <dbReference type="SAM" id="MobiDB-lite"/>
    </source>
</evidence>
<keyword evidence="1" id="KW-0433">Leucine-rich repeat</keyword>
<feature type="region of interest" description="Disordered" evidence="3">
    <location>
        <begin position="488"/>
        <end position="508"/>
    </location>
</feature>
<dbReference type="Gene3D" id="3.80.10.10">
    <property type="entry name" value="Ribonuclease Inhibitor"/>
    <property type="match status" value="1"/>
</dbReference>
<dbReference type="InterPro" id="IPR001611">
    <property type="entry name" value="Leu-rich_rpt"/>
</dbReference>
<dbReference type="InterPro" id="IPR005146">
    <property type="entry name" value="B3/B4_tRNA-bd"/>
</dbReference>
<reference evidence="5" key="2">
    <citation type="submission" date="2025-09" db="UniProtKB">
        <authorList>
            <consortium name="Ensembl"/>
        </authorList>
    </citation>
    <scope>IDENTIFICATION</scope>
</reference>
<dbReference type="PANTHER" id="PTHR10947">
    <property type="entry name" value="PHENYLALANYL-TRNA SYNTHETASE BETA CHAIN AND LEUCINE-RICH REPEAT-CONTAINING PROTEIN 47"/>
    <property type="match status" value="1"/>
</dbReference>
<dbReference type="InterPro" id="IPR032675">
    <property type="entry name" value="LRR_dom_sf"/>
</dbReference>
<evidence type="ECO:0000313" key="5">
    <source>
        <dbReference type="Ensembl" id="ENSPMGP00000024143.1"/>
    </source>
</evidence>
<dbReference type="SMART" id="SM00364">
    <property type="entry name" value="LRR_BAC"/>
    <property type="match status" value="3"/>
</dbReference>
<dbReference type="InterPro" id="IPR003591">
    <property type="entry name" value="Leu-rich_rpt_typical-subtyp"/>
</dbReference>